<dbReference type="SUPFAM" id="SSF56037">
    <property type="entry name" value="PheT/TilS domain"/>
    <property type="match status" value="1"/>
</dbReference>
<evidence type="ECO:0000256" key="2">
    <source>
        <dbReference type="ARBA" id="ARBA00008653"/>
    </source>
</evidence>
<dbReference type="AlphaFoldDB" id="A0A381XEK8"/>
<evidence type="ECO:0000256" key="9">
    <source>
        <dbReference type="ARBA" id="ARBA00022840"/>
    </source>
</evidence>
<evidence type="ECO:0000256" key="3">
    <source>
        <dbReference type="ARBA" id="ARBA00011209"/>
    </source>
</evidence>
<dbReference type="Pfam" id="PF03147">
    <property type="entry name" value="FDX-ACB"/>
    <property type="match status" value="1"/>
</dbReference>
<dbReference type="SUPFAM" id="SSF54991">
    <property type="entry name" value="Anticodon-binding domain of PheRS"/>
    <property type="match status" value="1"/>
</dbReference>
<evidence type="ECO:0000256" key="14">
    <source>
        <dbReference type="ARBA" id="ARBA00049255"/>
    </source>
</evidence>
<keyword evidence="10" id="KW-0460">Magnesium</keyword>
<reference evidence="17" key="1">
    <citation type="submission" date="2018-05" db="EMBL/GenBank/DDBJ databases">
        <authorList>
            <person name="Lanie J.A."/>
            <person name="Ng W.-L."/>
            <person name="Kazmierczak K.M."/>
            <person name="Andrzejewski T.M."/>
            <person name="Davidsen T.M."/>
            <person name="Wayne K.J."/>
            <person name="Tettelin H."/>
            <person name="Glass J.I."/>
            <person name="Rusch D."/>
            <person name="Podicherti R."/>
            <person name="Tsui H.-C.T."/>
            <person name="Winkler M.E."/>
        </authorList>
    </citation>
    <scope>NUCLEOTIDE SEQUENCE</scope>
</reference>
<comment type="subunit">
    <text evidence="3">Tetramer of two alpha and two beta subunits.</text>
</comment>
<keyword evidence="7" id="KW-0479">Metal-binding</keyword>
<dbReference type="Pfam" id="PF03484">
    <property type="entry name" value="B5"/>
    <property type="match status" value="1"/>
</dbReference>
<accession>A0A381XEK8</accession>
<dbReference type="InterPro" id="IPR045060">
    <property type="entry name" value="Phe-tRNA-ligase_IIc_bsu"/>
</dbReference>
<dbReference type="FunFam" id="3.50.40.10:FF:000001">
    <property type="entry name" value="Phenylalanine--tRNA ligase beta subunit"/>
    <property type="match status" value="1"/>
</dbReference>
<comment type="catalytic activity">
    <reaction evidence="14">
        <text>tRNA(Phe) + L-phenylalanine + ATP = L-phenylalanyl-tRNA(Phe) + AMP + diphosphate + H(+)</text>
        <dbReference type="Rhea" id="RHEA:19413"/>
        <dbReference type="Rhea" id="RHEA-COMP:9668"/>
        <dbReference type="Rhea" id="RHEA-COMP:9699"/>
        <dbReference type="ChEBI" id="CHEBI:15378"/>
        <dbReference type="ChEBI" id="CHEBI:30616"/>
        <dbReference type="ChEBI" id="CHEBI:33019"/>
        <dbReference type="ChEBI" id="CHEBI:58095"/>
        <dbReference type="ChEBI" id="CHEBI:78442"/>
        <dbReference type="ChEBI" id="CHEBI:78531"/>
        <dbReference type="ChEBI" id="CHEBI:456215"/>
        <dbReference type="EC" id="6.1.1.20"/>
    </reaction>
</comment>
<feature type="domain" description="B5" evidence="16">
    <location>
        <begin position="214"/>
        <end position="290"/>
    </location>
</feature>
<organism evidence="17">
    <name type="scientific">marine metagenome</name>
    <dbReference type="NCBI Taxonomy" id="408172"/>
    <lineage>
        <taxon>unclassified sequences</taxon>
        <taxon>metagenomes</taxon>
        <taxon>ecological metagenomes</taxon>
    </lineage>
</organism>
<dbReference type="PROSITE" id="PS51483">
    <property type="entry name" value="B5"/>
    <property type="match status" value="1"/>
</dbReference>
<dbReference type="GO" id="GO:0003723">
    <property type="term" value="F:RNA binding"/>
    <property type="evidence" value="ECO:0007669"/>
    <property type="project" value="InterPro"/>
</dbReference>
<dbReference type="SMART" id="SM00896">
    <property type="entry name" value="FDX-ACB"/>
    <property type="match status" value="1"/>
</dbReference>
<dbReference type="PROSITE" id="PS51447">
    <property type="entry name" value="FDX_ACB"/>
    <property type="match status" value="1"/>
</dbReference>
<protein>
    <recommendedName>
        <fullName evidence="4">phenylalanine--tRNA ligase</fullName>
        <ecNumber evidence="4">6.1.1.20</ecNumber>
    </recommendedName>
    <alternativeName>
        <fullName evidence="13">Phenylalanyl-tRNA synthetase beta subunit</fullName>
    </alternativeName>
</protein>
<dbReference type="Gene3D" id="3.30.70.380">
    <property type="entry name" value="Ferrodoxin-fold anticodon-binding domain"/>
    <property type="match status" value="1"/>
</dbReference>
<dbReference type="Gene3D" id="3.30.56.10">
    <property type="match status" value="1"/>
</dbReference>
<evidence type="ECO:0000256" key="8">
    <source>
        <dbReference type="ARBA" id="ARBA00022741"/>
    </source>
</evidence>
<dbReference type="Gene3D" id="3.50.40.10">
    <property type="entry name" value="Phenylalanyl-trna Synthetase, Chain B, domain 3"/>
    <property type="match status" value="1"/>
</dbReference>
<dbReference type="NCBIfam" id="TIGR00472">
    <property type="entry name" value="pheT_bact"/>
    <property type="match status" value="1"/>
</dbReference>
<keyword evidence="12" id="KW-0030">Aminoacyl-tRNA synthetase</keyword>
<keyword evidence="8" id="KW-0547">Nucleotide-binding</keyword>
<dbReference type="SMART" id="SM00873">
    <property type="entry name" value="B3_4"/>
    <property type="match status" value="1"/>
</dbReference>
<name>A0A381XEK8_9ZZZZ</name>
<gene>
    <name evidence="17" type="ORF">METZ01_LOCUS116038</name>
</gene>
<evidence type="ECO:0000256" key="5">
    <source>
        <dbReference type="ARBA" id="ARBA00022490"/>
    </source>
</evidence>
<evidence type="ECO:0000259" key="16">
    <source>
        <dbReference type="PROSITE" id="PS51483"/>
    </source>
</evidence>
<dbReference type="InterPro" id="IPR005121">
    <property type="entry name" value="Fdx_antiC-bd"/>
</dbReference>
<dbReference type="PANTHER" id="PTHR10947:SF0">
    <property type="entry name" value="PHENYLALANINE--TRNA LIGASE BETA SUBUNIT"/>
    <property type="match status" value="1"/>
</dbReference>
<dbReference type="InterPro" id="IPR036690">
    <property type="entry name" value="Fdx_antiC-bd_sf"/>
</dbReference>
<dbReference type="InterPro" id="IPR041616">
    <property type="entry name" value="PheRS_beta_core"/>
</dbReference>
<evidence type="ECO:0000256" key="4">
    <source>
        <dbReference type="ARBA" id="ARBA00012814"/>
    </source>
</evidence>
<evidence type="ECO:0000256" key="11">
    <source>
        <dbReference type="ARBA" id="ARBA00022917"/>
    </source>
</evidence>
<keyword evidence="11" id="KW-0648">Protein biosynthesis</keyword>
<dbReference type="SMART" id="SM00874">
    <property type="entry name" value="B5"/>
    <property type="match status" value="1"/>
</dbReference>
<sequence length="608" mass="67664">KLEIPSNLNPKTKSETVQVHIDDPNGCPRYIAGVVKNVKVGPSPEWMGDALKCAGMRPINNLVDISNYVLLEMGHPTHIFDFEKFPEKTVCVRKAKKGEKFITLDEEKHTLNVEHLLITNGKSPVALAGIMGGLDSAVADTTSTVLIESAYFDPVTIRKGSKTLGMLTESSRRFERGADPEGAVTAFWRIVTLLRELAGGELASEMVDSYPKKIKPPSIILRKSKLENIGGFSIPVKFIEKTLTALEIDWKKSSKEEWKCVPPSFRPDLERENDLIEEMIRIHGYDLVPSAQSFTSLFTYDTHDPLASTGKIHNCLTGLGYRQCFNNTFQSKEIASISGKTTVAVVNPLNVLMSDIRTSLLPGLLETIDYNIKNGTSNLQLYEMGQVHSQEKKGFDGIIEKGALCGVVHGLIQKKDVHVDDDREHSFFSIKGHIDVLLRRLAHMEANYEEFEHPELDQCFTVFAGDQSIGVAGIVSSRIVQTLKLEIGEVFAFIFDLEQFVNVIDALVPFKTISPFPIAERELNFVLKEDIQAGQIKNQIMRSGKGLIKHIEPVNIFLHDSLGKGMKSILFKLVFQSDTKTLEDKEVNPIIDEIISVVGNNFGGKLRA</sequence>
<evidence type="ECO:0000259" key="15">
    <source>
        <dbReference type="PROSITE" id="PS51447"/>
    </source>
</evidence>
<dbReference type="Gene3D" id="3.30.930.10">
    <property type="entry name" value="Bira Bifunctional Protein, Domain 2"/>
    <property type="match status" value="1"/>
</dbReference>
<dbReference type="Pfam" id="PF03483">
    <property type="entry name" value="B3_4"/>
    <property type="match status" value="1"/>
</dbReference>
<dbReference type="SUPFAM" id="SSF46955">
    <property type="entry name" value="Putative DNA-binding domain"/>
    <property type="match status" value="1"/>
</dbReference>
<proteinExistence type="inferred from homology"/>
<evidence type="ECO:0000256" key="7">
    <source>
        <dbReference type="ARBA" id="ARBA00022723"/>
    </source>
</evidence>
<dbReference type="EC" id="6.1.1.20" evidence="4"/>
<dbReference type="GO" id="GO:0005524">
    <property type="term" value="F:ATP binding"/>
    <property type="evidence" value="ECO:0007669"/>
    <property type="project" value="UniProtKB-KW"/>
</dbReference>
<keyword evidence="5" id="KW-0963">Cytoplasm</keyword>
<evidence type="ECO:0000256" key="10">
    <source>
        <dbReference type="ARBA" id="ARBA00022842"/>
    </source>
</evidence>
<dbReference type="GO" id="GO:0000287">
    <property type="term" value="F:magnesium ion binding"/>
    <property type="evidence" value="ECO:0007669"/>
    <property type="project" value="InterPro"/>
</dbReference>
<dbReference type="InterPro" id="IPR005147">
    <property type="entry name" value="tRNA_synthase_B5-dom"/>
</dbReference>
<evidence type="ECO:0000313" key="17">
    <source>
        <dbReference type="EMBL" id="SVA63184.1"/>
    </source>
</evidence>
<evidence type="ECO:0000256" key="6">
    <source>
        <dbReference type="ARBA" id="ARBA00022598"/>
    </source>
</evidence>
<dbReference type="InterPro" id="IPR009061">
    <property type="entry name" value="DNA-bd_dom_put_sf"/>
</dbReference>
<comment type="cofactor">
    <cofactor evidence="1">
        <name>Mg(2+)</name>
        <dbReference type="ChEBI" id="CHEBI:18420"/>
    </cofactor>
</comment>
<dbReference type="InterPro" id="IPR005146">
    <property type="entry name" value="B3/B4_tRNA-bd"/>
</dbReference>
<evidence type="ECO:0000256" key="12">
    <source>
        <dbReference type="ARBA" id="ARBA00023146"/>
    </source>
</evidence>
<dbReference type="Pfam" id="PF17759">
    <property type="entry name" value="tRNA_synthFbeta"/>
    <property type="match status" value="1"/>
</dbReference>
<keyword evidence="6" id="KW-0436">Ligase</keyword>
<dbReference type="SUPFAM" id="SSF55681">
    <property type="entry name" value="Class II aaRS and biotin synthetases"/>
    <property type="match status" value="1"/>
</dbReference>
<dbReference type="InterPro" id="IPR020825">
    <property type="entry name" value="Phe-tRNA_synthase-like_B3/B4"/>
</dbReference>
<feature type="non-terminal residue" evidence="17">
    <location>
        <position position="1"/>
    </location>
</feature>
<dbReference type="PANTHER" id="PTHR10947">
    <property type="entry name" value="PHENYLALANYL-TRNA SYNTHETASE BETA CHAIN AND LEUCINE-RICH REPEAT-CONTAINING PROTEIN 47"/>
    <property type="match status" value="1"/>
</dbReference>
<dbReference type="GO" id="GO:0006432">
    <property type="term" value="P:phenylalanyl-tRNA aminoacylation"/>
    <property type="evidence" value="ECO:0007669"/>
    <property type="project" value="InterPro"/>
</dbReference>
<keyword evidence="9" id="KW-0067">ATP-binding</keyword>
<feature type="domain" description="FDX-ACB" evidence="15">
    <location>
        <begin position="514"/>
        <end position="607"/>
    </location>
</feature>
<dbReference type="InterPro" id="IPR004532">
    <property type="entry name" value="Phe-tRNA-ligase_IIc_bsu_bact"/>
</dbReference>
<dbReference type="InterPro" id="IPR045864">
    <property type="entry name" value="aa-tRNA-synth_II/BPL/LPL"/>
</dbReference>
<comment type="similarity">
    <text evidence="2">Belongs to the phenylalanyl-tRNA synthetase beta subunit family. Type 1 subfamily.</text>
</comment>
<dbReference type="GO" id="GO:0009328">
    <property type="term" value="C:phenylalanine-tRNA ligase complex"/>
    <property type="evidence" value="ECO:0007669"/>
    <property type="project" value="TreeGrafter"/>
</dbReference>
<evidence type="ECO:0000256" key="1">
    <source>
        <dbReference type="ARBA" id="ARBA00001946"/>
    </source>
</evidence>
<dbReference type="EMBL" id="UINC01014902">
    <property type="protein sequence ID" value="SVA63184.1"/>
    <property type="molecule type" value="Genomic_DNA"/>
</dbReference>
<evidence type="ECO:0000256" key="13">
    <source>
        <dbReference type="ARBA" id="ARBA00033189"/>
    </source>
</evidence>
<dbReference type="GO" id="GO:0004826">
    <property type="term" value="F:phenylalanine-tRNA ligase activity"/>
    <property type="evidence" value="ECO:0007669"/>
    <property type="project" value="UniProtKB-EC"/>
</dbReference>